<comment type="similarity">
    <text evidence="1">Belongs to the ATP-dependent DNA ligase family.</text>
</comment>
<comment type="caution">
    <text evidence="4">The sequence shown here is derived from an EMBL/GenBank/DDBJ whole genome shotgun (WGS) entry which is preliminary data.</text>
</comment>
<dbReference type="PANTHER" id="PTHR45674:SF4">
    <property type="entry name" value="DNA LIGASE 1"/>
    <property type="match status" value="1"/>
</dbReference>
<dbReference type="Proteomes" id="UP001527882">
    <property type="component" value="Unassembled WGS sequence"/>
</dbReference>
<feature type="domain" description="ATP-dependent DNA ligase family profile" evidence="3">
    <location>
        <begin position="96"/>
        <end position="186"/>
    </location>
</feature>
<dbReference type="InterPro" id="IPR012310">
    <property type="entry name" value="DNA_ligase_ATP-dep_cent"/>
</dbReference>
<dbReference type="PROSITE" id="PS00697">
    <property type="entry name" value="DNA_LIGASE_A1"/>
    <property type="match status" value="1"/>
</dbReference>
<evidence type="ECO:0000256" key="2">
    <source>
        <dbReference type="ARBA" id="ARBA00022598"/>
    </source>
</evidence>
<evidence type="ECO:0000256" key="1">
    <source>
        <dbReference type="ARBA" id="ARBA00007572"/>
    </source>
</evidence>
<keyword evidence="5" id="KW-1185">Reference proteome</keyword>
<organism evidence="4 5">
    <name type="scientific">Paenibacillus gyeongsangnamensis</name>
    <dbReference type="NCBI Taxonomy" id="3388067"/>
    <lineage>
        <taxon>Bacteria</taxon>
        <taxon>Bacillati</taxon>
        <taxon>Bacillota</taxon>
        <taxon>Bacilli</taxon>
        <taxon>Bacillales</taxon>
        <taxon>Paenibacillaceae</taxon>
        <taxon>Paenibacillus</taxon>
    </lineage>
</organism>
<evidence type="ECO:0000313" key="4">
    <source>
        <dbReference type="EMBL" id="MCZ8513795.1"/>
    </source>
</evidence>
<accession>A0ABT4QA74</accession>
<dbReference type="InterPro" id="IPR016059">
    <property type="entry name" value="DNA_ligase_ATP-dep_CS"/>
</dbReference>
<keyword evidence="2 4" id="KW-0436">Ligase</keyword>
<gene>
    <name evidence="4" type="ORF">O9H85_15405</name>
</gene>
<protein>
    <submittedName>
        <fullName evidence="4">ATP-dependent DNA ligase</fullName>
    </submittedName>
</protein>
<dbReference type="RefSeq" id="WP_269882319.1">
    <property type="nucleotide sequence ID" value="NZ_JAQAGZ010000009.1"/>
</dbReference>
<sequence length="204" mass="22913">MLFTPLKPMLLHKSDLPPAGEYIHQLKYDGFRCLLHADAGKVKLFTRHQNDCTTQFPEFAGVNLPSGMILDGEMIALGDDGKPDFEAVMSRFQTRRRNPKQTVHFAAFDVLCAGNQSVLTEPLEKRLERLQGLVKSSELISAVQSHQDGSALFESVKQLGLEGIVSKKKGSRYQLDYRSPNWLKVKNYQYATVAIAGIRKKEFG</sequence>
<dbReference type="CDD" id="cd07906">
    <property type="entry name" value="Adenylation_DNA_ligase_LigD_LigC"/>
    <property type="match status" value="1"/>
</dbReference>
<reference evidence="4 5" key="1">
    <citation type="submission" date="2022-12" db="EMBL/GenBank/DDBJ databases">
        <title>Draft genome sequence of Paenibacillus sp. dW9.</title>
        <authorList>
            <person name="Choi E.-W."/>
            <person name="Kim D.-U."/>
        </authorList>
    </citation>
    <scope>NUCLEOTIDE SEQUENCE [LARGE SCALE GENOMIC DNA]</scope>
    <source>
        <strain evidence="5">dW9</strain>
    </source>
</reference>
<evidence type="ECO:0000259" key="3">
    <source>
        <dbReference type="PROSITE" id="PS50160"/>
    </source>
</evidence>
<dbReference type="PROSITE" id="PS50160">
    <property type="entry name" value="DNA_LIGASE_A3"/>
    <property type="match status" value="1"/>
</dbReference>
<proteinExistence type="inferred from homology"/>
<dbReference type="Gene3D" id="3.30.470.30">
    <property type="entry name" value="DNA ligase/mRNA capping enzyme"/>
    <property type="match status" value="1"/>
</dbReference>
<dbReference type="SUPFAM" id="SSF56091">
    <property type="entry name" value="DNA ligase/mRNA capping enzyme, catalytic domain"/>
    <property type="match status" value="1"/>
</dbReference>
<evidence type="ECO:0000313" key="5">
    <source>
        <dbReference type="Proteomes" id="UP001527882"/>
    </source>
</evidence>
<dbReference type="InterPro" id="IPR050191">
    <property type="entry name" value="ATP-dep_DNA_ligase"/>
</dbReference>
<dbReference type="PANTHER" id="PTHR45674">
    <property type="entry name" value="DNA LIGASE 1/3 FAMILY MEMBER"/>
    <property type="match status" value="1"/>
</dbReference>
<dbReference type="EMBL" id="JAQAGZ010000009">
    <property type="protein sequence ID" value="MCZ8513795.1"/>
    <property type="molecule type" value="Genomic_DNA"/>
</dbReference>
<dbReference type="Gene3D" id="3.30.1490.70">
    <property type="match status" value="1"/>
</dbReference>
<name>A0ABT4QA74_9BACL</name>
<dbReference type="GO" id="GO:0016874">
    <property type="term" value="F:ligase activity"/>
    <property type="evidence" value="ECO:0007669"/>
    <property type="project" value="UniProtKB-KW"/>
</dbReference>
<dbReference type="Pfam" id="PF01068">
    <property type="entry name" value="DNA_ligase_A_M"/>
    <property type="match status" value="1"/>
</dbReference>